<keyword evidence="1" id="KW-0677">Repeat</keyword>
<feature type="region of interest" description="Disordered" evidence="2">
    <location>
        <begin position="1"/>
        <end position="81"/>
    </location>
</feature>
<proteinExistence type="predicted"/>
<gene>
    <name evidence="3" type="ORF">SPI_03103</name>
</gene>
<dbReference type="SMART" id="SM00671">
    <property type="entry name" value="SEL1"/>
    <property type="match status" value="7"/>
</dbReference>
<feature type="compositionally biased region" description="Polar residues" evidence="2">
    <location>
        <begin position="246"/>
        <end position="259"/>
    </location>
</feature>
<feature type="region of interest" description="Disordered" evidence="2">
    <location>
        <begin position="813"/>
        <end position="838"/>
    </location>
</feature>
<dbReference type="Proteomes" id="UP000076874">
    <property type="component" value="Unassembled WGS sequence"/>
</dbReference>
<feature type="compositionally biased region" description="Pro residues" evidence="2">
    <location>
        <begin position="130"/>
        <end position="139"/>
    </location>
</feature>
<sequence length="842" mass="90003">MAAATAAAATAPPTTSPPSSPLHRKPLPLHDGSPEPSHRSEAAKPLPIIPISADAPRLRQPPVSPVRVNFQPENWAQPSNANIEHSYGYTLSVDDAAAASPSALETATATTTTTGASTASTAERDLPRTPGAPTPPPHTPQSQNAPTFAAEPQQMESRPLPVLSVRPVTGAEEASASASVSASSPAHGGVNVDIPYTTLDFGFTNHLRQGGTATPDTDGASTSDAAAAASASGTSSGETRPRRETNATVRTSQQSGPQQVSAESSATTSSSSVSGPNEAFESSADQSPESSLEDGTPGGSQSVPQLQYHHQNFLPHSASMTAIAQQDQYNDLRSSSNPDLLGNANAHAHANRHLTPTAHPFRRSSLPRPQSAYSVYSDLGPRGRSPNFYSGSHMRAPSTHSRKSPDVRPASYADMLNVPYPQPAPAPIALDNARLRNAVGTNASLLSTQKTLEMYRQNVKKTNDMSIQYSFAVFLISTAQEQGLSYDESSKRKNSPKPVRDLESPYVETATATPLELVREARSILQRLSNAGYPFAQYYLADGYASGLFSKGKEDYNAAFPLFVLAAKRGHAESAYRTALCYEFGWGCRKDPTKAIQYLRTAAAKHHPGAMTRLGKACLSGDLGEKRYREGIKWLKLATESADAIYNGAPYQLGCLYETGYGDDIFKDESYAAELFTQAAELGHPDANFRMGDAYEHGKLNCPRDPALSVHFYTGAAERGHAAAMMGLCAWYMVGAEPLLEKDEEEAYEWARRSAELGYVKAEYAVGYFTEMGIGCRRDILEANVWYVKAADAGDERAKQRMAAIRAAVSGGTPMEVGPPRNGGSKIKKHGSGGKDDNCVVM</sequence>
<evidence type="ECO:0000256" key="2">
    <source>
        <dbReference type="SAM" id="MobiDB-lite"/>
    </source>
</evidence>
<dbReference type="SUPFAM" id="SSF81901">
    <property type="entry name" value="HCP-like"/>
    <property type="match status" value="1"/>
</dbReference>
<protein>
    <submittedName>
        <fullName evidence="3">Tetratricopeptide-like helical</fullName>
    </submittedName>
</protein>
<reference evidence="3 4" key="1">
    <citation type="journal article" date="2016" name="Genome Biol. Evol.">
        <title>Divergent and convergent evolution of fungal pathogenicity.</title>
        <authorList>
            <person name="Shang Y."/>
            <person name="Xiao G."/>
            <person name="Zheng P."/>
            <person name="Cen K."/>
            <person name="Zhan S."/>
            <person name="Wang C."/>
        </authorList>
    </citation>
    <scope>NUCLEOTIDE SEQUENCE [LARGE SCALE GENOMIC DNA]</scope>
    <source>
        <strain evidence="3 4">RCEF 264</strain>
    </source>
</reference>
<feature type="compositionally biased region" description="Low complexity" evidence="2">
    <location>
        <begin position="171"/>
        <end position="186"/>
    </location>
</feature>
<comment type="caution">
    <text evidence="3">The sequence shown here is derived from an EMBL/GenBank/DDBJ whole genome shotgun (WGS) entry which is preliminary data.</text>
</comment>
<feature type="region of interest" description="Disordered" evidence="2">
    <location>
        <begin position="209"/>
        <end position="304"/>
    </location>
</feature>
<dbReference type="InterPro" id="IPR011990">
    <property type="entry name" value="TPR-like_helical_dom_sf"/>
</dbReference>
<feature type="compositionally biased region" description="Low complexity" evidence="2">
    <location>
        <begin position="210"/>
        <end position="237"/>
    </location>
</feature>
<feature type="compositionally biased region" description="Basic and acidic residues" evidence="2">
    <location>
        <begin position="32"/>
        <end position="42"/>
    </location>
</feature>
<feature type="region of interest" description="Disordered" evidence="2">
    <location>
        <begin position="98"/>
        <end position="188"/>
    </location>
</feature>
<feature type="compositionally biased region" description="Low complexity" evidence="2">
    <location>
        <begin position="260"/>
        <end position="274"/>
    </location>
</feature>
<feature type="region of interest" description="Disordered" evidence="2">
    <location>
        <begin position="352"/>
        <end position="409"/>
    </location>
</feature>
<evidence type="ECO:0000256" key="1">
    <source>
        <dbReference type="ARBA" id="ARBA00022737"/>
    </source>
</evidence>
<dbReference type="AlphaFoldDB" id="A0A167X2L2"/>
<feature type="compositionally biased region" description="Low complexity" evidence="2">
    <location>
        <begin position="98"/>
        <end position="121"/>
    </location>
</feature>
<dbReference type="OrthoDB" id="272077at2759"/>
<dbReference type="PANTHER" id="PTHR46430">
    <property type="entry name" value="PROTEIN SKT5-RELATED"/>
    <property type="match status" value="1"/>
</dbReference>
<dbReference type="Pfam" id="PF08238">
    <property type="entry name" value="Sel1"/>
    <property type="match status" value="7"/>
</dbReference>
<evidence type="ECO:0000313" key="3">
    <source>
        <dbReference type="EMBL" id="OAA64456.1"/>
    </source>
</evidence>
<keyword evidence="4" id="KW-1185">Reference proteome</keyword>
<evidence type="ECO:0000313" key="4">
    <source>
        <dbReference type="Proteomes" id="UP000076874"/>
    </source>
</evidence>
<name>A0A167X2L2_9HYPO</name>
<feature type="compositionally biased region" description="Low complexity" evidence="2">
    <location>
        <begin position="1"/>
        <end position="13"/>
    </location>
</feature>
<accession>A0A167X2L2</accession>
<dbReference type="InterPro" id="IPR006597">
    <property type="entry name" value="Sel1-like"/>
</dbReference>
<dbReference type="EMBL" id="AZHD01000004">
    <property type="protein sequence ID" value="OAA64456.1"/>
    <property type="molecule type" value="Genomic_DNA"/>
</dbReference>
<dbReference type="Gene3D" id="1.25.40.10">
    <property type="entry name" value="Tetratricopeptide repeat domain"/>
    <property type="match status" value="1"/>
</dbReference>
<dbReference type="InterPro" id="IPR051726">
    <property type="entry name" value="Chitin_Synth_Reg"/>
</dbReference>
<organism evidence="3 4">
    <name type="scientific">Niveomyces insectorum RCEF 264</name>
    <dbReference type="NCBI Taxonomy" id="1081102"/>
    <lineage>
        <taxon>Eukaryota</taxon>
        <taxon>Fungi</taxon>
        <taxon>Dikarya</taxon>
        <taxon>Ascomycota</taxon>
        <taxon>Pezizomycotina</taxon>
        <taxon>Sordariomycetes</taxon>
        <taxon>Hypocreomycetidae</taxon>
        <taxon>Hypocreales</taxon>
        <taxon>Cordycipitaceae</taxon>
        <taxon>Niveomyces</taxon>
    </lineage>
</organism>
<dbReference type="STRING" id="1081102.A0A167X2L2"/>
<dbReference type="PANTHER" id="PTHR46430:SF1">
    <property type="entry name" value="CHITIN SYNTHASE REGULATOR SKT5-RELATED"/>
    <property type="match status" value="1"/>
</dbReference>
<feature type="compositionally biased region" description="Polar residues" evidence="2">
    <location>
        <begin position="71"/>
        <end position="81"/>
    </location>
</feature>